<feature type="transmembrane region" description="Helical" evidence="11">
    <location>
        <begin position="141"/>
        <end position="162"/>
    </location>
</feature>
<evidence type="ECO:0000313" key="14">
    <source>
        <dbReference type="EMBL" id="MDQ0337636.1"/>
    </source>
</evidence>
<evidence type="ECO:0000259" key="13">
    <source>
        <dbReference type="PROSITE" id="PS51007"/>
    </source>
</evidence>
<keyword evidence="15" id="KW-1185">Reference proteome</keyword>
<organism evidence="14 15">
    <name type="scientific">Caldalkalibacillus uzonensis</name>
    <dbReference type="NCBI Taxonomy" id="353224"/>
    <lineage>
        <taxon>Bacteria</taxon>
        <taxon>Bacillati</taxon>
        <taxon>Bacillota</taxon>
        <taxon>Bacilli</taxon>
        <taxon>Bacillales</taxon>
        <taxon>Bacillaceae</taxon>
        <taxon>Caldalkalibacillus</taxon>
    </lineage>
</organism>
<evidence type="ECO:0000256" key="3">
    <source>
        <dbReference type="ARBA" id="ARBA00022617"/>
    </source>
</evidence>
<dbReference type="Gene3D" id="1.10.760.10">
    <property type="entry name" value="Cytochrome c-like domain"/>
    <property type="match status" value="1"/>
</dbReference>
<accession>A0ABU0CP20</accession>
<comment type="subcellular location">
    <subcellularLocation>
        <location evidence="1">Membrane</location>
        <topology evidence="1">Multi-pass membrane protein</topology>
    </subcellularLocation>
</comment>
<keyword evidence="2" id="KW-0813">Transport</keyword>
<dbReference type="InterPro" id="IPR005798">
    <property type="entry name" value="Cyt_b/b6_C"/>
</dbReference>
<feature type="domain" description="Cytochrome c" evidence="13">
    <location>
        <begin position="185"/>
        <end position="261"/>
    </location>
</feature>
<dbReference type="Pfam" id="PF00032">
    <property type="entry name" value="Cytochrom_B_C"/>
    <property type="match status" value="1"/>
</dbReference>
<dbReference type="InterPro" id="IPR036909">
    <property type="entry name" value="Cyt_c-like_dom_sf"/>
</dbReference>
<evidence type="ECO:0000256" key="6">
    <source>
        <dbReference type="ARBA" id="ARBA00022982"/>
    </source>
</evidence>
<dbReference type="RefSeq" id="WP_307334895.1">
    <property type="nucleotide sequence ID" value="NZ_JAUSUQ010000001.1"/>
</dbReference>
<dbReference type="PANTHER" id="PTHR37823">
    <property type="entry name" value="CYTOCHROME C-553-LIKE"/>
    <property type="match status" value="1"/>
</dbReference>
<reference evidence="14 15" key="1">
    <citation type="submission" date="2023-07" db="EMBL/GenBank/DDBJ databases">
        <title>Genomic Encyclopedia of Type Strains, Phase IV (KMG-IV): sequencing the most valuable type-strain genomes for metagenomic binning, comparative biology and taxonomic classification.</title>
        <authorList>
            <person name="Goeker M."/>
        </authorList>
    </citation>
    <scope>NUCLEOTIDE SEQUENCE [LARGE SCALE GENOMIC DNA]</scope>
    <source>
        <strain evidence="14 15">DSM 17740</strain>
    </source>
</reference>
<feature type="transmembrane region" description="Helical" evidence="11">
    <location>
        <begin position="51"/>
        <end position="68"/>
    </location>
</feature>
<dbReference type="InterPro" id="IPR036150">
    <property type="entry name" value="Cyt_b/b6_C_sf"/>
</dbReference>
<evidence type="ECO:0000256" key="5">
    <source>
        <dbReference type="ARBA" id="ARBA00022723"/>
    </source>
</evidence>
<evidence type="ECO:0000256" key="2">
    <source>
        <dbReference type="ARBA" id="ARBA00022448"/>
    </source>
</evidence>
<dbReference type="PROSITE" id="PS51007">
    <property type="entry name" value="CYTC"/>
    <property type="match status" value="1"/>
</dbReference>
<evidence type="ECO:0000256" key="10">
    <source>
        <dbReference type="PROSITE-ProRule" id="PRU00433"/>
    </source>
</evidence>
<dbReference type="PANTHER" id="PTHR37823:SF4">
    <property type="entry name" value="MENAQUINOL-CYTOCHROME C REDUCTASE CYTOCHROME B_C SUBUNIT"/>
    <property type="match status" value="1"/>
</dbReference>
<evidence type="ECO:0000256" key="9">
    <source>
        <dbReference type="ARBA" id="ARBA00023136"/>
    </source>
</evidence>
<evidence type="ECO:0000256" key="4">
    <source>
        <dbReference type="ARBA" id="ARBA00022692"/>
    </source>
</evidence>
<proteinExistence type="predicted"/>
<keyword evidence="3 10" id="KW-0349">Heme</keyword>
<dbReference type="PROSITE" id="PS51003">
    <property type="entry name" value="CYTB_CTER"/>
    <property type="match status" value="1"/>
</dbReference>
<evidence type="ECO:0000256" key="1">
    <source>
        <dbReference type="ARBA" id="ARBA00004141"/>
    </source>
</evidence>
<dbReference type="EMBL" id="JAUSUQ010000001">
    <property type="protein sequence ID" value="MDQ0337636.1"/>
    <property type="molecule type" value="Genomic_DNA"/>
</dbReference>
<keyword evidence="5 10" id="KW-0479">Metal-binding</keyword>
<dbReference type="SUPFAM" id="SSF81648">
    <property type="entry name" value="a domain/subunit of cytochrome bc1 complex (Ubiquinol-cytochrome c reductase)"/>
    <property type="match status" value="1"/>
</dbReference>
<dbReference type="Gene3D" id="1.20.810.10">
    <property type="entry name" value="Cytochrome Bc1 Complex, Chain C"/>
    <property type="match status" value="1"/>
</dbReference>
<name>A0ABU0CP20_9BACI</name>
<evidence type="ECO:0000256" key="8">
    <source>
        <dbReference type="ARBA" id="ARBA00023004"/>
    </source>
</evidence>
<comment type="caution">
    <text evidence="14">The sequence shown here is derived from an EMBL/GenBank/DDBJ whole genome shotgun (WGS) entry which is preliminary data.</text>
</comment>
<gene>
    <name evidence="14" type="ORF">J2S00_000406</name>
</gene>
<sequence length="264" mass="29675">MASNHDNHHKEVKYVEDSRILARRVPNIPKDYSEFPGKTEPFWPNFLLKEWMVGAVVLIGFLVLTVAHEPPLERLADPTDTGYSPVPDWYFLFLFQLLKYSFASGPYTVIGTVVIPGLAFTALLLAPWLDRSKERRPIKRPIASGIMLLVIVSLFVLTYDAYKGHDWSQNEVYAWDSPYFDVEIDTTHPSYELYAQYTCINCHGENLEGGAVGVPLNLVGAELSEDQIRNVIINGQGAMPSGLVDDEEDLQALAEWLASLDGEE</sequence>
<dbReference type="SUPFAM" id="SSF46626">
    <property type="entry name" value="Cytochrome c"/>
    <property type="match status" value="1"/>
</dbReference>
<dbReference type="Pfam" id="PF13442">
    <property type="entry name" value="Cytochrome_CBB3"/>
    <property type="match status" value="1"/>
</dbReference>
<keyword evidence="7 11" id="KW-1133">Transmembrane helix</keyword>
<dbReference type="Proteomes" id="UP001232445">
    <property type="component" value="Unassembled WGS sequence"/>
</dbReference>
<evidence type="ECO:0000256" key="7">
    <source>
        <dbReference type="ARBA" id="ARBA00022989"/>
    </source>
</evidence>
<evidence type="ECO:0000313" key="15">
    <source>
        <dbReference type="Proteomes" id="UP001232445"/>
    </source>
</evidence>
<protein>
    <submittedName>
        <fullName evidence="14">Menaquinol-cytochrome c reductase cytochrome b/c subunit</fullName>
    </submittedName>
</protein>
<evidence type="ECO:0000256" key="11">
    <source>
        <dbReference type="SAM" id="Phobius"/>
    </source>
</evidence>
<feature type="domain" description="Cytochrome b/b6 C-terminal region profile" evidence="12">
    <location>
        <begin position="32"/>
        <end position="159"/>
    </location>
</feature>
<keyword evidence="9 11" id="KW-0472">Membrane</keyword>
<keyword evidence="4 11" id="KW-0812">Transmembrane</keyword>
<keyword evidence="6" id="KW-0249">Electron transport</keyword>
<dbReference type="InterPro" id="IPR027387">
    <property type="entry name" value="Cytb/b6-like_sf"/>
</dbReference>
<dbReference type="InterPro" id="IPR009056">
    <property type="entry name" value="Cyt_c-like_dom"/>
</dbReference>
<evidence type="ECO:0000259" key="12">
    <source>
        <dbReference type="PROSITE" id="PS51003"/>
    </source>
</evidence>
<keyword evidence="8 10" id="KW-0408">Iron</keyword>
<feature type="transmembrane region" description="Helical" evidence="11">
    <location>
        <begin position="107"/>
        <end position="129"/>
    </location>
</feature>
<dbReference type="InterPro" id="IPR051811">
    <property type="entry name" value="Cytochrome_c550/c551-like"/>
</dbReference>